<dbReference type="CDD" id="cd01650">
    <property type="entry name" value="RT_nLTR_like"/>
    <property type="match status" value="1"/>
</dbReference>
<dbReference type="InterPro" id="IPR043502">
    <property type="entry name" value="DNA/RNA_pol_sf"/>
</dbReference>
<dbReference type="InterPro" id="IPR000477">
    <property type="entry name" value="RT_dom"/>
</dbReference>
<name>A0A673LG56_9TELE</name>
<evidence type="ECO:0000259" key="1">
    <source>
        <dbReference type="PROSITE" id="PS50878"/>
    </source>
</evidence>
<sequence>TASTLRLDTPEGANKIDRLVNARHRATQDFDTPAIIQRWSDYFAKISNDEFPHPSIQSAHPVSGPVIPITTAEVERAIKKMKNGKTTGPDDIPIEAWKLLGHRGAEILAIIFNRMVDEGAAPTTWTTSTTVPIWKGKGDIAECSNYRPIRLLCHAMKIFKRILDTRLRQIITITPNQCGFVKGSGTTDAIHAARLLVERYREKNRRVHVTFLDLKKAFDKIPHNLIWHALRSHNVPEAYIQWIQALYRNVTSVVRTPVGTSPSFPITVGVHQGLVLSPLLFILCMDMVTADIQTAHPWSLLFADDVFLLSGVQSIFSPTNERECENITSMVGYVLQFGN</sequence>
<reference evidence="2" key="2">
    <citation type="submission" date="2025-09" db="UniProtKB">
        <authorList>
            <consortium name="Ensembl"/>
        </authorList>
    </citation>
    <scope>IDENTIFICATION</scope>
</reference>
<feature type="domain" description="Reverse transcriptase" evidence="1">
    <location>
        <begin position="114"/>
        <end position="339"/>
    </location>
</feature>
<dbReference type="AlphaFoldDB" id="A0A673LG56"/>
<protein>
    <recommendedName>
        <fullName evidence="1">Reverse transcriptase domain-containing protein</fullName>
    </recommendedName>
</protein>
<keyword evidence="3" id="KW-1185">Reference proteome</keyword>
<dbReference type="SUPFAM" id="SSF56672">
    <property type="entry name" value="DNA/RNA polymerases"/>
    <property type="match status" value="1"/>
</dbReference>
<organism evidence="2 3">
    <name type="scientific">Sinocyclocheilus rhinocerous</name>
    <dbReference type="NCBI Taxonomy" id="307959"/>
    <lineage>
        <taxon>Eukaryota</taxon>
        <taxon>Metazoa</taxon>
        <taxon>Chordata</taxon>
        <taxon>Craniata</taxon>
        <taxon>Vertebrata</taxon>
        <taxon>Euteleostomi</taxon>
        <taxon>Actinopterygii</taxon>
        <taxon>Neopterygii</taxon>
        <taxon>Teleostei</taxon>
        <taxon>Ostariophysi</taxon>
        <taxon>Cypriniformes</taxon>
        <taxon>Cyprinidae</taxon>
        <taxon>Cyprininae</taxon>
        <taxon>Sinocyclocheilus</taxon>
    </lineage>
</organism>
<proteinExistence type="predicted"/>
<dbReference type="Pfam" id="PF00078">
    <property type="entry name" value="RVT_1"/>
    <property type="match status" value="1"/>
</dbReference>
<evidence type="ECO:0000313" key="2">
    <source>
        <dbReference type="Ensembl" id="ENSSRHP00000075269.1"/>
    </source>
</evidence>
<dbReference type="Proteomes" id="UP000472270">
    <property type="component" value="Unassembled WGS sequence"/>
</dbReference>
<accession>A0A673LG56</accession>
<reference evidence="2" key="1">
    <citation type="submission" date="2025-08" db="UniProtKB">
        <authorList>
            <consortium name="Ensembl"/>
        </authorList>
    </citation>
    <scope>IDENTIFICATION</scope>
</reference>
<dbReference type="Ensembl" id="ENSSRHT00000077315.1">
    <property type="protein sequence ID" value="ENSSRHP00000075269.1"/>
    <property type="gene ID" value="ENSSRHG00000037378.1"/>
</dbReference>
<dbReference type="PANTHER" id="PTHR19446">
    <property type="entry name" value="REVERSE TRANSCRIPTASES"/>
    <property type="match status" value="1"/>
</dbReference>
<evidence type="ECO:0000313" key="3">
    <source>
        <dbReference type="Proteomes" id="UP000472270"/>
    </source>
</evidence>
<dbReference type="PROSITE" id="PS50878">
    <property type="entry name" value="RT_POL"/>
    <property type="match status" value="1"/>
</dbReference>